<dbReference type="EMBL" id="FLRD01000087">
    <property type="protein sequence ID" value="SBT36030.1"/>
    <property type="molecule type" value="Genomic_DNA"/>
</dbReference>
<keyword evidence="5" id="KW-1185">Reference proteome</keyword>
<dbReference type="AlphaFoldDB" id="A0A1A8YXV1"/>
<sequence length="128" mass="14731">MQFPLKPLTRVIKLMSHKLDGTFNSKGNYLRDAIIVEDSTRESRASTLTFPVVGMQMRLCACDCVNVHQFMCTHGQPLTRSPANPHNCKEIKKNFRTETGFFKTTDKQSSKKDSIQLRRRHVHNHPFA</sequence>
<evidence type="ECO:0000256" key="1">
    <source>
        <dbReference type="SAM" id="MobiDB-lite"/>
    </source>
</evidence>
<evidence type="ECO:0000313" key="2">
    <source>
        <dbReference type="EMBL" id="SBT36030.1"/>
    </source>
</evidence>
<feature type="region of interest" description="Disordered" evidence="1">
    <location>
        <begin position="106"/>
        <end position="128"/>
    </location>
</feature>
<feature type="compositionally biased region" description="Basic residues" evidence="1">
    <location>
        <begin position="117"/>
        <end position="128"/>
    </location>
</feature>
<evidence type="ECO:0000313" key="5">
    <source>
        <dbReference type="Proteomes" id="UP000078555"/>
    </source>
</evidence>
<gene>
    <name evidence="2" type="ORF">POVWA1_030580</name>
    <name evidence="3" type="ORF">POVWA2_030180</name>
</gene>
<feature type="compositionally biased region" description="Basic and acidic residues" evidence="1">
    <location>
        <begin position="106"/>
        <end position="116"/>
    </location>
</feature>
<evidence type="ECO:0000313" key="4">
    <source>
        <dbReference type="Proteomes" id="UP000078550"/>
    </source>
</evidence>
<accession>A0A1A8YXV1</accession>
<dbReference type="EMBL" id="FLRE01000117">
    <property type="protein sequence ID" value="SBT36434.1"/>
    <property type="molecule type" value="Genomic_DNA"/>
</dbReference>
<reference evidence="4 5" key="2">
    <citation type="submission" date="2016-05" db="EMBL/GenBank/DDBJ databases">
        <authorList>
            <person name="Naeem Raeece"/>
        </authorList>
    </citation>
    <scope>NUCLEOTIDE SEQUENCE [LARGE SCALE GENOMIC DNA]</scope>
</reference>
<dbReference type="Proteomes" id="UP000078555">
    <property type="component" value="Unassembled WGS sequence"/>
</dbReference>
<protein>
    <submittedName>
        <fullName evidence="3">Uncharacterized protein</fullName>
    </submittedName>
</protein>
<reference evidence="3" key="1">
    <citation type="submission" date="2016-05" db="EMBL/GenBank/DDBJ databases">
        <authorList>
            <person name="Lavstsen T."/>
            <person name="Jespersen J.S."/>
        </authorList>
    </citation>
    <scope>NUCLEOTIDE SEQUENCE [LARGE SCALE GENOMIC DNA]</scope>
</reference>
<evidence type="ECO:0000313" key="3">
    <source>
        <dbReference type="EMBL" id="SBT36434.1"/>
    </source>
</evidence>
<name>A0A1A8YXV1_PLAOA</name>
<proteinExistence type="predicted"/>
<organism evidence="3 4">
    <name type="scientific">Plasmodium ovale wallikeri</name>
    <dbReference type="NCBI Taxonomy" id="864142"/>
    <lineage>
        <taxon>Eukaryota</taxon>
        <taxon>Sar</taxon>
        <taxon>Alveolata</taxon>
        <taxon>Apicomplexa</taxon>
        <taxon>Aconoidasida</taxon>
        <taxon>Haemosporida</taxon>
        <taxon>Plasmodiidae</taxon>
        <taxon>Plasmodium</taxon>
        <taxon>Plasmodium (Plasmodium)</taxon>
    </lineage>
</organism>
<dbReference type="Proteomes" id="UP000078550">
    <property type="component" value="Unassembled WGS sequence"/>
</dbReference>